<organism evidence="1">
    <name type="scientific">Fusarium oxysporum f. sp. pisi HDV247</name>
    <dbReference type="NCBI Taxonomy" id="1080344"/>
    <lineage>
        <taxon>Eukaryota</taxon>
        <taxon>Fungi</taxon>
        <taxon>Dikarya</taxon>
        <taxon>Ascomycota</taxon>
        <taxon>Pezizomycotina</taxon>
        <taxon>Sordariomycetes</taxon>
        <taxon>Hypocreomycetidae</taxon>
        <taxon>Hypocreales</taxon>
        <taxon>Nectriaceae</taxon>
        <taxon>Fusarium</taxon>
        <taxon>Fusarium oxysporum species complex</taxon>
    </lineage>
</organism>
<accession>W9P950</accession>
<sequence>MTLDSFEGIRIVKSYRATAAGPEDLCVYRWTFSRCLSKLQGLRSVHPKPVYFGEIWQSELDQPCTGHGAKIHALKGRASVVSANLPSGVA</sequence>
<dbReference type="Proteomes" id="UP000030751">
    <property type="component" value="Unassembled WGS sequence"/>
</dbReference>
<protein>
    <submittedName>
        <fullName evidence="1">Uncharacterized protein</fullName>
    </submittedName>
</protein>
<evidence type="ECO:0000313" key="1">
    <source>
        <dbReference type="EMBL" id="EXA39526.1"/>
    </source>
</evidence>
<proteinExistence type="predicted"/>
<reference evidence="1" key="1">
    <citation type="submission" date="2011-10" db="EMBL/GenBank/DDBJ databases">
        <title>The Genome Sequence of Fusarium oxysporum HDV247.</title>
        <authorList>
            <consortium name="The Broad Institute Genome Sequencing Platform"/>
            <person name="Ma L.-J."/>
            <person name="Gale L.R."/>
            <person name="Schwartz D.C."/>
            <person name="Zhou S."/>
            <person name="Corby-Kistler H."/>
            <person name="Young S.K."/>
            <person name="Zeng Q."/>
            <person name="Gargeya S."/>
            <person name="Fitzgerald M."/>
            <person name="Haas B."/>
            <person name="Abouelleil A."/>
            <person name="Alvarado L."/>
            <person name="Arachchi H.M."/>
            <person name="Berlin A."/>
            <person name="Brown A."/>
            <person name="Chapman S.B."/>
            <person name="Chen Z."/>
            <person name="Dunbar C."/>
            <person name="Freedman E."/>
            <person name="Gearin G."/>
            <person name="Goldberg J."/>
            <person name="Griggs A."/>
            <person name="Gujja S."/>
            <person name="Heiman D."/>
            <person name="Howarth C."/>
            <person name="Larson L."/>
            <person name="Lui A."/>
            <person name="MacDonald P.J.P."/>
            <person name="Montmayeur A."/>
            <person name="Murphy C."/>
            <person name="Neiman D."/>
            <person name="Pearson M."/>
            <person name="Priest M."/>
            <person name="Roberts A."/>
            <person name="Saif S."/>
            <person name="Shea T."/>
            <person name="Shenoy N."/>
            <person name="Sisk P."/>
            <person name="Stolte C."/>
            <person name="Sykes S."/>
            <person name="Wortman J."/>
            <person name="Nusbaum C."/>
            <person name="Birren B."/>
        </authorList>
    </citation>
    <scope>NUCLEOTIDE SEQUENCE [LARGE SCALE GENOMIC DNA]</scope>
    <source>
        <strain evidence="1">HDV247</strain>
    </source>
</reference>
<dbReference type="AlphaFoldDB" id="W9P950"/>
<reference evidence="1" key="2">
    <citation type="submission" date="2012-05" db="EMBL/GenBank/DDBJ databases">
        <title>Annotation of the Genome Sequence of Fusarium oxysporum HDV247.</title>
        <authorList>
            <consortium name="The Broad Institute Genomics Platform"/>
            <person name="Ma L.-J."/>
            <person name="Corby-Kistler H."/>
            <person name="Broz K."/>
            <person name="Gale L.R."/>
            <person name="Jonkers W."/>
            <person name="O'Donnell K."/>
            <person name="Ploetz R."/>
            <person name="Steinberg C."/>
            <person name="Schwartz D.C."/>
            <person name="VanEtten H."/>
            <person name="Zhou S."/>
            <person name="Young S.K."/>
            <person name="Zeng Q."/>
            <person name="Gargeya S."/>
            <person name="Fitzgerald M."/>
            <person name="Abouelleil A."/>
            <person name="Alvarado L."/>
            <person name="Chapman S.B."/>
            <person name="Gainer-Dewar J."/>
            <person name="Goldberg J."/>
            <person name="Griggs A."/>
            <person name="Gujja S."/>
            <person name="Hansen M."/>
            <person name="Howarth C."/>
            <person name="Imamovic A."/>
            <person name="Ireland A."/>
            <person name="Larimer J."/>
            <person name="McCowan C."/>
            <person name="Murphy C."/>
            <person name="Pearson M."/>
            <person name="Poon T.W."/>
            <person name="Priest M."/>
            <person name="Roberts A."/>
            <person name="Saif S."/>
            <person name="Shea T."/>
            <person name="Sykes S."/>
            <person name="Wortman J."/>
            <person name="Nusbaum C."/>
            <person name="Birren B."/>
        </authorList>
    </citation>
    <scope>NUCLEOTIDE SEQUENCE</scope>
    <source>
        <strain evidence="1">HDV247</strain>
    </source>
</reference>
<name>W9P950_FUSOX</name>
<dbReference type="EMBL" id="JH650974">
    <property type="protein sequence ID" value="EXA39526.1"/>
    <property type="molecule type" value="Genomic_DNA"/>
</dbReference>
<dbReference type="HOGENOM" id="CLU_188552_0_0_1"/>
<gene>
    <name evidence="1" type="ORF">FOVG_11044</name>
</gene>